<dbReference type="Pfam" id="PF01301">
    <property type="entry name" value="Glyco_hydro_35"/>
    <property type="match status" value="1"/>
</dbReference>
<feature type="domain" description="Beta-galactosidase galactose-binding" evidence="10">
    <location>
        <begin position="540"/>
        <end position="598"/>
    </location>
</feature>
<dbReference type="InterPro" id="IPR031330">
    <property type="entry name" value="Gly_Hdrlase_35_cat"/>
</dbReference>
<dbReference type="PANTHER" id="PTHR23421">
    <property type="entry name" value="BETA-GALACTOSIDASE RELATED"/>
    <property type="match status" value="1"/>
</dbReference>
<feature type="active site" description="Nucleophile" evidence="4">
    <location>
        <position position="278"/>
    </location>
</feature>
<reference evidence="11 12" key="1">
    <citation type="submission" date="2020-08" db="EMBL/GenBank/DDBJ databases">
        <title>Genomic Encyclopedia of Type Strains, Phase IV (KMG-V): Genome sequencing to study the core and pangenomes of soil and plant-associated prokaryotes.</title>
        <authorList>
            <person name="Whitman W."/>
        </authorList>
    </citation>
    <scope>NUCLEOTIDE SEQUENCE [LARGE SCALE GENOMIC DNA]</scope>
    <source>
        <strain evidence="11 12">M8UP14</strain>
    </source>
</reference>
<comment type="similarity">
    <text evidence="1 6">Belongs to the glycosyl hydrolase 35 family.</text>
</comment>
<dbReference type="PIRSF" id="PIRSF006336">
    <property type="entry name" value="B-gal"/>
    <property type="match status" value="1"/>
</dbReference>
<gene>
    <name evidence="11" type="ORF">HDF16_000639</name>
</gene>
<sequence>MMNQLFTRELVRAGWSAVAAASILCNAGNVVLAQSEVAPSPPTPLMVDGSQFKLQGKPFRILSGEVEYARIPRADWRDRLRKVRALGLNTITIYVFWDLHEPQPGVYDFHGQNDVAEFVREAQQEGLYVVLRPGPYVCAEWDLGGYPSWLLKDHAMLLRSAQESYLKPVRRWMKRLGEELAALQASRGGPIIAVQVENEYGSFDVKEDRGDYMRKVKQIVIDSGFGESLLYTADGGDEEPKGSLPGVFAAVDYGTGDSDRSVAQMKAFRPNAPVYAAEYWDGWFDHWGEKHQLTDGAKQEAEIRSVIEKGYSINLYMIHGGTSFGWMNGANSGDAGYQPDVSSYDYDAPIDEAGRPRPKYFALRKMIAEVTHTTPPPVPDSAPLMTLLAVKLTESRSLWSGLPKSVHSSSPLSMEDVDQAYGYILYRTKIATDSPKDATLHFDALHSYARVYLDGQLAGVVDRRLGQSELNLTAKAGQQLDLLVENSGRINFTTNIRGERAGIVGDVKLNGAVLHNFEIVSLPLNEPPSEGYSATGCVGPCFYRGGFTVSKVGDTFLNTASLGKGVVWVNGHLLGRYWNVGPMGSLFLPGAWLHEGVNAITVMDLNGGKEIEVRGDDHPTYLDPKPESTEPKA</sequence>
<proteinExistence type="inferred from homology"/>
<dbReference type="PROSITE" id="PS01182">
    <property type="entry name" value="GLYCOSYL_HYDROL_F35"/>
    <property type="match status" value="1"/>
</dbReference>
<evidence type="ECO:0000256" key="3">
    <source>
        <dbReference type="ARBA" id="ARBA00023295"/>
    </source>
</evidence>
<feature type="region of interest" description="Disordered" evidence="7">
    <location>
        <begin position="612"/>
        <end position="633"/>
    </location>
</feature>
<dbReference type="InterPro" id="IPR008979">
    <property type="entry name" value="Galactose-bd-like_sf"/>
</dbReference>
<dbReference type="Gene3D" id="2.60.120.260">
    <property type="entry name" value="Galactose-binding domain-like"/>
    <property type="match status" value="2"/>
</dbReference>
<dbReference type="InterPro" id="IPR048913">
    <property type="entry name" value="BetaGal_gal-bd"/>
</dbReference>
<keyword evidence="12" id="KW-1185">Reference proteome</keyword>
<accession>A0A7W8E3A9</accession>
<dbReference type="SUPFAM" id="SSF49785">
    <property type="entry name" value="Galactose-binding domain-like"/>
    <property type="match status" value="2"/>
</dbReference>
<evidence type="ECO:0000259" key="10">
    <source>
        <dbReference type="Pfam" id="PF21467"/>
    </source>
</evidence>
<name>A0A7W8E3A9_9BACT</name>
<evidence type="ECO:0000256" key="7">
    <source>
        <dbReference type="SAM" id="MobiDB-lite"/>
    </source>
</evidence>
<evidence type="ECO:0000256" key="4">
    <source>
        <dbReference type="PIRSR" id="PIRSR006336-1"/>
    </source>
</evidence>
<feature type="domain" description="Beta-galactosidase 1-like first all-beta" evidence="9">
    <location>
        <begin position="411"/>
        <end position="522"/>
    </location>
</feature>
<dbReference type="RefSeq" id="WP_246408617.1">
    <property type="nucleotide sequence ID" value="NZ_JACHIP010000001.1"/>
</dbReference>
<feature type="active site" description="Proton donor" evidence="4">
    <location>
        <position position="199"/>
    </location>
</feature>
<dbReference type="Pfam" id="PF21467">
    <property type="entry name" value="BetaGal_gal-bd"/>
    <property type="match status" value="1"/>
</dbReference>
<dbReference type="InterPro" id="IPR048912">
    <property type="entry name" value="BetaGal1-like_ABD1"/>
</dbReference>
<dbReference type="EMBL" id="JACHIP010000001">
    <property type="protein sequence ID" value="MBB5055970.1"/>
    <property type="molecule type" value="Genomic_DNA"/>
</dbReference>
<organism evidence="11 12">
    <name type="scientific">Granulicella aggregans</name>
    <dbReference type="NCBI Taxonomy" id="474949"/>
    <lineage>
        <taxon>Bacteria</taxon>
        <taxon>Pseudomonadati</taxon>
        <taxon>Acidobacteriota</taxon>
        <taxon>Terriglobia</taxon>
        <taxon>Terriglobales</taxon>
        <taxon>Acidobacteriaceae</taxon>
        <taxon>Granulicella</taxon>
    </lineage>
</organism>
<dbReference type="Gene3D" id="3.20.20.80">
    <property type="entry name" value="Glycosidases"/>
    <property type="match status" value="1"/>
</dbReference>
<dbReference type="Proteomes" id="UP000540989">
    <property type="component" value="Unassembled WGS sequence"/>
</dbReference>
<evidence type="ECO:0000259" key="9">
    <source>
        <dbReference type="Pfam" id="PF21317"/>
    </source>
</evidence>
<comment type="caution">
    <text evidence="11">The sequence shown here is derived from an EMBL/GenBank/DDBJ whole genome shotgun (WGS) entry which is preliminary data.</text>
</comment>
<dbReference type="GO" id="GO:0005975">
    <property type="term" value="P:carbohydrate metabolic process"/>
    <property type="evidence" value="ECO:0007669"/>
    <property type="project" value="InterPro"/>
</dbReference>
<dbReference type="InterPro" id="IPR017853">
    <property type="entry name" value="GH"/>
</dbReference>
<dbReference type="EC" id="3.2.1.23" evidence="5"/>
<protein>
    <recommendedName>
        <fullName evidence="5">Beta-galactosidase</fullName>
        <ecNumber evidence="5">3.2.1.23</ecNumber>
    </recommendedName>
</protein>
<keyword evidence="3 5" id="KW-0326">Glycosidase</keyword>
<evidence type="ECO:0000256" key="6">
    <source>
        <dbReference type="RuleBase" id="RU003679"/>
    </source>
</evidence>
<keyword evidence="2 5" id="KW-0378">Hydrolase</keyword>
<dbReference type="Pfam" id="PF21317">
    <property type="entry name" value="BetaGal_ABD_1"/>
    <property type="match status" value="1"/>
</dbReference>
<dbReference type="InterPro" id="IPR026283">
    <property type="entry name" value="B-gal_1-like"/>
</dbReference>
<comment type="catalytic activity">
    <reaction evidence="5">
        <text>Hydrolysis of terminal non-reducing beta-D-galactose residues in beta-D-galactosides.</text>
        <dbReference type="EC" id="3.2.1.23"/>
    </reaction>
</comment>
<evidence type="ECO:0000256" key="5">
    <source>
        <dbReference type="RuleBase" id="RU000675"/>
    </source>
</evidence>
<evidence type="ECO:0000313" key="11">
    <source>
        <dbReference type="EMBL" id="MBB5055970.1"/>
    </source>
</evidence>
<evidence type="ECO:0000256" key="2">
    <source>
        <dbReference type="ARBA" id="ARBA00022801"/>
    </source>
</evidence>
<feature type="domain" description="Glycoside hydrolase 35 catalytic" evidence="8">
    <location>
        <begin position="52"/>
        <end position="369"/>
    </location>
</feature>
<dbReference type="AlphaFoldDB" id="A0A7W8E3A9"/>
<dbReference type="PRINTS" id="PR00742">
    <property type="entry name" value="GLHYDRLASE35"/>
</dbReference>
<dbReference type="InterPro" id="IPR019801">
    <property type="entry name" value="Glyco_hydro_35_CS"/>
</dbReference>
<dbReference type="SUPFAM" id="SSF51445">
    <property type="entry name" value="(Trans)glycosidases"/>
    <property type="match status" value="1"/>
</dbReference>
<evidence type="ECO:0000313" key="12">
    <source>
        <dbReference type="Proteomes" id="UP000540989"/>
    </source>
</evidence>
<evidence type="ECO:0000259" key="8">
    <source>
        <dbReference type="Pfam" id="PF01301"/>
    </source>
</evidence>
<evidence type="ECO:0000256" key="1">
    <source>
        <dbReference type="ARBA" id="ARBA00009809"/>
    </source>
</evidence>
<dbReference type="InterPro" id="IPR001944">
    <property type="entry name" value="Glycoside_Hdrlase_35"/>
</dbReference>
<dbReference type="GO" id="GO:0004565">
    <property type="term" value="F:beta-galactosidase activity"/>
    <property type="evidence" value="ECO:0007669"/>
    <property type="project" value="UniProtKB-EC"/>
</dbReference>